<dbReference type="EMBL" id="QQAZ01000001">
    <property type="protein sequence ID" value="RDI55749.1"/>
    <property type="molecule type" value="Genomic_DNA"/>
</dbReference>
<keyword evidence="3" id="KW-0732">Signal</keyword>
<keyword evidence="2" id="KW-0812">Transmembrane</keyword>
<dbReference type="InterPro" id="IPR002035">
    <property type="entry name" value="VWF_A"/>
</dbReference>
<feature type="signal peptide" evidence="3">
    <location>
        <begin position="1"/>
        <end position="29"/>
    </location>
</feature>
<feature type="chain" id="PRO_5016802113" evidence="3">
    <location>
        <begin position="30"/>
        <end position="632"/>
    </location>
</feature>
<evidence type="ECO:0000256" key="2">
    <source>
        <dbReference type="SAM" id="Phobius"/>
    </source>
</evidence>
<dbReference type="PANTHER" id="PTHR10579">
    <property type="entry name" value="CALCIUM-ACTIVATED CHLORIDE CHANNEL REGULATOR"/>
    <property type="match status" value="1"/>
</dbReference>
<evidence type="ECO:0000259" key="4">
    <source>
        <dbReference type="PROSITE" id="PS50234"/>
    </source>
</evidence>
<feature type="compositionally biased region" description="Gly residues" evidence="1">
    <location>
        <begin position="571"/>
        <end position="585"/>
    </location>
</feature>
<dbReference type="InterPro" id="IPR051266">
    <property type="entry name" value="CLCR"/>
</dbReference>
<protein>
    <submittedName>
        <fullName evidence="5">Ca-activated chloride channel family protein</fullName>
    </submittedName>
</protein>
<dbReference type="PANTHER" id="PTHR10579:SF43">
    <property type="entry name" value="ZINC FINGER (C3HC4-TYPE RING FINGER) FAMILY PROTEIN"/>
    <property type="match status" value="1"/>
</dbReference>
<keyword evidence="2" id="KW-1133">Transmembrane helix</keyword>
<dbReference type="AlphaFoldDB" id="A0A370HJR7"/>
<accession>A0A370HJR7</accession>
<sequence>MTKLKRLVAAVAAGLVALTPAALPAAAQADQAPQYAPTMLILDASGSMQRPDPAGTMMDAAKNAVRTFVGSAPAEAKVGLTTYGTSTGNSEAEKSAGCRDVSVLRRPDTIDKAALIGAADGIKASGWTPMGTSLREAAKALPSSGPRSIVLVSDGDDTCSPPEPCDVARELKKQGLDLVVHSIGFAVDAKARAQLSCMAQATGGTYSDAVDGPALERILPRVSGGALRNYQASGTPITGTDRYHTAPAATPGHYLDTIGQKEKRYYAVDVPEGATAYFSGIMSYPRLAGIDVLDDTNLLQMHVYGRDGEDCNKSETEHVTNSSDGATLTISTAFDGATKKPGNSASGNKCKGGGRYYFALDWKSVSTGVPERLPLELLVGIEPAVTDPGPKAVLPATTFTEPSGAGSPVTGGGSLSAASTLPGSGRYTDTLRQGEFVFYRVKLDWGQGLAYRVHFDANDRRGLADISNIHTAVYSPLAKEIDWESGVYVGTDTVLPTSDPAVATTPVRYGNRNADDSHIRDQTTPGWYYISVKLGSAREGVDHLPVPIRLDLTVTGTPEPGPKYTSEVAGGIVGDHGQATGGGPDRAGSKSEAASTNDSSSALPIVIGSAAAVAVLVVGVLIGWLVARRRRG</sequence>
<dbReference type="InterPro" id="IPR036465">
    <property type="entry name" value="vWFA_dom_sf"/>
</dbReference>
<dbReference type="STRING" id="1210089.GCA_001613165_04194"/>
<evidence type="ECO:0000256" key="3">
    <source>
        <dbReference type="SAM" id="SignalP"/>
    </source>
</evidence>
<dbReference type="Pfam" id="PF13519">
    <property type="entry name" value="VWA_2"/>
    <property type="match status" value="1"/>
</dbReference>
<feature type="domain" description="VWFA" evidence="4">
    <location>
        <begin position="37"/>
        <end position="222"/>
    </location>
</feature>
<comment type="caution">
    <text evidence="5">The sequence shown here is derived from an EMBL/GenBank/DDBJ whole genome shotgun (WGS) entry which is preliminary data.</text>
</comment>
<keyword evidence="2" id="KW-0472">Membrane</keyword>
<dbReference type="Gene3D" id="3.40.50.410">
    <property type="entry name" value="von Willebrand factor, type A domain"/>
    <property type="match status" value="1"/>
</dbReference>
<proteinExistence type="predicted"/>
<dbReference type="PROSITE" id="PS50234">
    <property type="entry name" value="VWFA"/>
    <property type="match status" value="1"/>
</dbReference>
<dbReference type="RefSeq" id="WP_068022042.1">
    <property type="nucleotide sequence ID" value="NZ_QQAZ01000001.1"/>
</dbReference>
<keyword evidence="6" id="KW-1185">Reference proteome</keyword>
<dbReference type="SMART" id="SM00327">
    <property type="entry name" value="VWA"/>
    <property type="match status" value="1"/>
</dbReference>
<evidence type="ECO:0000313" key="6">
    <source>
        <dbReference type="Proteomes" id="UP000255355"/>
    </source>
</evidence>
<organism evidence="5 6">
    <name type="scientific">Nocardia mexicana</name>
    <dbReference type="NCBI Taxonomy" id="279262"/>
    <lineage>
        <taxon>Bacteria</taxon>
        <taxon>Bacillati</taxon>
        <taxon>Actinomycetota</taxon>
        <taxon>Actinomycetes</taxon>
        <taxon>Mycobacteriales</taxon>
        <taxon>Nocardiaceae</taxon>
        <taxon>Nocardia</taxon>
    </lineage>
</organism>
<evidence type="ECO:0000313" key="5">
    <source>
        <dbReference type="EMBL" id="RDI55749.1"/>
    </source>
</evidence>
<dbReference type="SUPFAM" id="SSF53300">
    <property type="entry name" value="vWA-like"/>
    <property type="match status" value="1"/>
</dbReference>
<dbReference type="Proteomes" id="UP000255355">
    <property type="component" value="Unassembled WGS sequence"/>
</dbReference>
<feature type="region of interest" description="Disordered" evidence="1">
    <location>
        <begin position="570"/>
        <end position="598"/>
    </location>
</feature>
<evidence type="ECO:0000256" key="1">
    <source>
        <dbReference type="SAM" id="MobiDB-lite"/>
    </source>
</evidence>
<name>A0A370HJR7_9NOCA</name>
<reference evidence="5 6" key="1">
    <citation type="submission" date="2018-07" db="EMBL/GenBank/DDBJ databases">
        <title>Genomic Encyclopedia of Type Strains, Phase IV (KMG-IV): sequencing the most valuable type-strain genomes for metagenomic binning, comparative biology and taxonomic classification.</title>
        <authorList>
            <person name="Goeker M."/>
        </authorList>
    </citation>
    <scope>NUCLEOTIDE SEQUENCE [LARGE SCALE GENOMIC DNA]</scope>
    <source>
        <strain evidence="5 6">DSM 44952</strain>
    </source>
</reference>
<feature type="transmembrane region" description="Helical" evidence="2">
    <location>
        <begin position="605"/>
        <end position="627"/>
    </location>
</feature>
<gene>
    <name evidence="5" type="ORF">DFR68_101583</name>
</gene>